<organism evidence="2 3">
    <name type="scientific">Arthrobacter alpinus</name>
    <dbReference type="NCBI Taxonomy" id="656366"/>
    <lineage>
        <taxon>Bacteria</taxon>
        <taxon>Bacillati</taxon>
        <taxon>Actinomycetota</taxon>
        <taxon>Actinomycetes</taxon>
        <taxon>Micrococcales</taxon>
        <taxon>Micrococcaceae</taxon>
        <taxon>Arthrobacter</taxon>
    </lineage>
</organism>
<accession>A0A1H5HPT5</accession>
<feature type="transmembrane region" description="Helical" evidence="1">
    <location>
        <begin position="21"/>
        <end position="41"/>
    </location>
</feature>
<keyword evidence="1" id="KW-0472">Membrane</keyword>
<evidence type="ECO:0000256" key="1">
    <source>
        <dbReference type="SAM" id="Phobius"/>
    </source>
</evidence>
<protein>
    <submittedName>
        <fullName evidence="2">Uncharacterized protein</fullName>
    </submittedName>
</protein>
<evidence type="ECO:0000313" key="3">
    <source>
        <dbReference type="Proteomes" id="UP000182725"/>
    </source>
</evidence>
<keyword evidence="1" id="KW-0812">Transmembrane</keyword>
<dbReference type="Proteomes" id="UP000182725">
    <property type="component" value="Unassembled WGS sequence"/>
</dbReference>
<sequence>MPKRLQPKMTRGGVRVQFIWWSIWTALQLVIIVMKLVFESVWDLPDYLFVAAVILGLVALGFLLYVRHHDGHFWDAEDATRDDWDRRGREL</sequence>
<dbReference type="EMBL" id="FNTV01000001">
    <property type="protein sequence ID" value="SEE29741.1"/>
    <property type="molecule type" value="Genomic_DNA"/>
</dbReference>
<name>A0A1H5HPT5_9MICC</name>
<proteinExistence type="predicted"/>
<gene>
    <name evidence="2" type="ORF">SAMN04489740_1071</name>
</gene>
<reference evidence="2 3" key="1">
    <citation type="submission" date="2016-10" db="EMBL/GenBank/DDBJ databases">
        <authorList>
            <person name="de Groot N.N."/>
        </authorList>
    </citation>
    <scope>NUCLEOTIDE SEQUENCE [LARGE SCALE GENOMIC DNA]</scope>
    <source>
        <strain evidence="2 3">DSM 22274</strain>
    </source>
</reference>
<evidence type="ECO:0000313" key="2">
    <source>
        <dbReference type="EMBL" id="SEE29741.1"/>
    </source>
</evidence>
<feature type="transmembrane region" description="Helical" evidence="1">
    <location>
        <begin position="47"/>
        <end position="66"/>
    </location>
</feature>
<dbReference type="AlphaFoldDB" id="A0A1H5HPT5"/>
<keyword evidence="1" id="KW-1133">Transmembrane helix</keyword>